<dbReference type="EMBL" id="LR743511">
    <property type="protein sequence ID" value="CAA2145138.1"/>
    <property type="molecule type" value="Genomic_DNA"/>
</dbReference>
<proteinExistence type="predicted"/>
<protein>
    <recommendedName>
        <fullName evidence="1">Schlafen AlbA-2 domain-containing protein</fullName>
    </recommendedName>
</protein>
<dbReference type="Gene3D" id="3.30.950.30">
    <property type="entry name" value="Schlafen, AAA domain"/>
    <property type="match status" value="1"/>
</dbReference>
<evidence type="ECO:0000313" key="2">
    <source>
        <dbReference type="EMBL" id="CAA2145138.1"/>
    </source>
</evidence>
<dbReference type="RefSeq" id="WP_339163567.1">
    <property type="nucleotide sequence ID" value="NZ_LR743511.1"/>
</dbReference>
<accession>A0A679KAL6</accession>
<reference evidence="2" key="1">
    <citation type="submission" date="2019-12" db="EMBL/GenBank/DDBJ databases">
        <authorList>
            <person name="Cremers G."/>
        </authorList>
    </citation>
    <scope>NUCLEOTIDE SEQUENCE</scope>
    <source>
        <strain evidence="2">Mbul2</strain>
    </source>
</reference>
<organism evidence="2">
    <name type="scientific">Methylobacterium bullatum</name>
    <dbReference type="NCBI Taxonomy" id="570505"/>
    <lineage>
        <taxon>Bacteria</taxon>
        <taxon>Pseudomonadati</taxon>
        <taxon>Pseudomonadota</taxon>
        <taxon>Alphaproteobacteria</taxon>
        <taxon>Hyphomicrobiales</taxon>
        <taxon>Methylobacteriaceae</taxon>
        <taxon>Methylobacterium</taxon>
    </lineage>
</organism>
<dbReference type="Pfam" id="PF04326">
    <property type="entry name" value="SLFN_AlbA_2"/>
    <property type="match status" value="1"/>
</dbReference>
<name>A0A679KAL6_9HYPH</name>
<evidence type="ECO:0000259" key="1">
    <source>
        <dbReference type="Pfam" id="PF04326"/>
    </source>
</evidence>
<dbReference type="AlphaFoldDB" id="A0A679KAL6"/>
<dbReference type="InterPro" id="IPR038461">
    <property type="entry name" value="Schlafen_AlbA_2_dom_sf"/>
</dbReference>
<feature type="domain" description="Schlafen AlbA-2" evidence="1">
    <location>
        <begin position="21"/>
        <end position="144"/>
    </location>
</feature>
<sequence>MARDNPIPPTRGAIEAGEVVENGSLDFKQRIDLSTDKGKAKFIDDVVAMLNARAGYLVIGVAEERGRFRHFEPIREDRDAFERRLLSTVQDNVEPRPLRAEMTSFAIDNGFVAILHLPWHGRRAFQNRITGGFLMRTGAKNTPLTRDEVRALFTPEETFARDVADLVMREDARCHERDLMQDDGPSFHLGIIPEERYERDREPFDRGQGMLKGAPLFHGGRSVFNGCQDGHEALEVTFDRGRSITRLFIGNDWSIYLQVAHPFHDDHGRVTIHEFGEAMPKYMRALADLVDREGLNGPFCLSLGVANLHRGGKVGWVFPHADALSVRPTLVERIDDPGLLGRFQRAIRDGSRYG</sequence>
<dbReference type="InterPro" id="IPR007421">
    <property type="entry name" value="Schlafen_AlbA_2_dom"/>
</dbReference>
<gene>
    <name evidence="2" type="ORF">MBLL_04260</name>
</gene>